<dbReference type="Pfam" id="PF03167">
    <property type="entry name" value="UDG"/>
    <property type="match status" value="1"/>
</dbReference>
<evidence type="ECO:0000256" key="9">
    <source>
        <dbReference type="ARBA" id="ARBA00023887"/>
    </source>
</evidence>
<dbReference type="InterPro" id="IPR036895">
    <property type="entry name" value="Uracil-DNA_glycosylase-like_sf"/>
</dbReference>
<protein>
    <recommendedName>
        <fullName evidence="9">Type-5 uracil-DNA glycosylase</fullName>
    </recommendedName>
</protein>
<dbReference type="GO" id="GO:0046872">
    <property type="term" value="F:metal ion binding"/>
    <property type="evidence" value="ECO:0007669"/>
    <property type="project" value="UniProtKB-KW"/>
</dbReference>
<dbReference type="SUPFAM" id="SSF52141">
    <property type="entry name" value="Uracil-DNA glycosylase-like"/>
    <property type="match status" value="1"/>
</dbReference>
<dbReference type="GO" id="GO:0004844">
    <property type="term" value="F:uracil DNA N-glycosylase activity"/>
    <property type="evidence" value="ECO:0007669"/>
    <property type="project" value="InterPro"/>
</dbReference>
<accession>A0A6B0YW49</accession>
<dbReference type="EMBL" id="VXRG01000128">
    <property type="protein sequence ID" value="MXY94857.1"/>
    <property type="molecule type" value="Genomic_DNA"/>
</dbReference>
<keyword evidence="2" id="KW-0479">Metal-binding</keyword>
<evidence type="ECO:0000256" key="1">
    <source>
        <dbReference type="ARBA" id="ARBA00022485"/>
    </source>
</evidence>
<evidence type="ECO:0000256" key="3">
    <source>
        <dbReference type="ARBA" id="ARBA00022763"/>
    </source>
</evidence>
<dbReference type="InterPro" id="IPR044147">
    <property type="entry name" value="UdgB-like"/>
</dbReference>
<dbReference type="InterPro" id="IPR051536">
    <property type="entry name" value="UDG_Type-4/5"/>
</dbReference>
<keyword evidence="7" id="KW-0234">DNA repair</keyword>
<comment type="similarity">
    <text evidence="8">Belongs to the uracil-DNA glycosylase (UDG) superfamily. Type 5 (UDGb) family.</text>
</comment>
<dbReference type="PANTHER" id="PTHR33693:SF3">
    <property type="entry name" value="TYPE-5 URACIL-DNA GLYCOSYLASE"/>
    <property type="match status" value="1"/>
</dbReference>
<evidence type="ECO:0000256" key="8">
    <source>
        <dbReference type="ARBA" id="ARBA00023779"/>
    </source>
</evidence>
<keyword evidence="3" id="KW-0227">DNA damage</keyword>
<dbReference type="InterPro" id="IPR005122">
    <property type="entry name" value="Uracil-DNA_glycosylase-like"/>
</dbReference>
<keyword evidence="1" id="KW-0004">4Fe-4S</keyword>
<evidence type="ECO:0000256" key="4">
    <source>
        <dbReference type="ARBA" id="ARBA00022801"/>
    </source>
</evidence>
<comment type="caution">
    <text evidence="11">The sequence shown here is derived from an EMBL/GenBank/DDBJ whole genome shotgun (WGS) entry which is preliminary data.</text>
</comment>
<name>A0A6B0YW49_9CHLR</name>
<gene>
    <name evidence="11" type="ORF">F4Y42_15565</name>
</gene>
<keyword evidence="4" id="KW-0378">Hydrolase</keyword>
<dbReference type="SMART" id="SM00987">
    <property type="entry name" value="UreE_C"/>
    <property type="match status" value="1"/>
</dbReference>
<dbReference type="Gene3D" id="3.40.470.10">
    <property type="entry name" value="Uracil-DNA glycosylase-like domain"/>
    <property type="match status" value="1"/>
</dbReference>
<evidence type="ECO:0000259" key="10">
    <source>
        <dbReference type="SMART" id="SM00986"/>
    </source>
</evidence>
<feature type="domain" description="Uracil-DNA glycosylase-like" evidence="10">
    <location>
        <begin position="58"/>
        <end position="229"/>
    </location>
</feature>
<dbReference type="GO" id="GO:0006284">
    <property type="term" value="P:base-excision repair"/>
    <property type="evidence" value="ECO:0007669"/>
    <property type="project" value="InterPro"/>
</dbReference>
<dbReference type="PANTHER" id="PTHR33693">
    <property type="entry name" value="TYPE-5 URACIL-DNA GLYCOSYLASE"/>
    <property type="match status" value="1"/>
</dbReference>
<dbReference type="SMART" id="SM00986">
    <property type="entry name" value="UDG"/>
    <property type="match status" value="1"/>
</dbReference>
<evidence type="ECO:0000256" key="7">
    <source>
        <dbReference type="ARBA" id="ARBA00023204"/>
    </source>
</evidence>
<dbReference type="GO" id="GO:0051539">
    <property type="term" value="F:4 iron, 4 sulfur cluster binding"/>
    <property type="evidence" value="ECO:0007669"/>
    <property type="project" value="UniProtKB-KW"/>
</dbReference>
<organism evidence="11">
    <name type="scientific">Caldilineaceae bacterium SB0664_bin_27</name>
    <dbReference type="NCBI Taxonomy" id="2605260"/>
    <lineage>
        <taxon>Bacteria</taxon>
        <taxon>Bacillati</taxon>
        <taxon>Chloroflexota</taxon>
        <taxon>Caldilineae</taxon>
        <taxon>Caldilineales</taxon>
        <taxon>Caldilineaceae</taxon>
    </lineage>
</organism>
<dbReference type="AlphaFoldDB" id="A0A6B0YW49"/>
<evidence type="ECO:0000256" key="2">
    <source>
        <dbReference type="ARBA" id="ARBA00022723"/>
    </source>
</evidence>
<evidence type="ECO:0000256" key="5">
    <source>
        <dbReference type="ARBA" id="ARBA00023004"/>
    </source>
</evidence>
<proteinExistence type="inferred from homology"/>
<keyword evidence="5" id="KW-0408">Iron</keyword>
<evidence type="ECO:0000313" key="11">
    <source>
        <dbReference type="EMBL" id="MXY94857.1"/>
    </source>
</evidence>
<reference evidence="11" key="1">
    <citation type="submission" date="2019-09" db="EMBL/GenBank/DDBJ databases">
        <title>Characterisation of the sponge microbiome using genome-centric metagenomics.</title>
        <authorList>
            <person name="Engelberts J.P."/>
            <person name="Robbins S.J."/>
            <person name="De Goeij J.M."/>
            <person name="Aranda M."/>
            <person name="Bell S.C."/>
            <person name="Webster N.S."/>
        </authorList>
    </citation>
    <scope>NUCLEOTIDE SEQUENCE</scope>
    <source>
        <strain evidence="11">SB0664_bin_27</strain>
    </source>
</reference>
<evidence type="ECO:0000256" key="6">
    <source>
        <dbReference type="ARBA" id="ARBA00023014"/>
    </source>
</evidence>
<sequence length="239" mass="25858">MPQDDPTGSNSTFDSLDALHTAAAACRACPRLVAWREEVAATKRQAFRDWTYWGKPVPGWGDPHARLLVLGLAPGAHGANRTGRPFTGDGSGSFLYPALHRAGFASGPTSTHRDDGLELIDCYMTGVAYCVPPKNRPTAAELDNCRSWLVQELALLPHLQAVLALGKIAFDGYLRALRELGHDLPRLTFSHGAAHALPASLPRLYASYHVSRQNTNTGRLTAAMFDDVLTSIKGSLQCI</sequence>
<keyword evidence="6" id="KW-0411">Iron-sulfur</keyword>
<dbReference type="CDD" id="cd10031">
    <property type="entry name" value="UDG-F5_TTUDGB_like"/>
    <property type="match status" value="1"/>
</dbReference>
<dbReference type="GO" id="GO:0033958">
    <property type="term" value="F:DNA-deoxyinosine glycosylase activity"/>
    <property type="evidence" value="ECO:0007669"/>
    <property type="project" value="InterPro"/>
</dbReference>